<dbReference type="PANTHER" id="PTHR45632:SF3">
    <property type="entry name" value="KELCH-LIKE PROTEIN 32"/>
    <property type="match status" value="1"/>
</dbReference>
<gene>
    <name evidence="5" type="ORF">CHYS00102_LOCUS2356</name>
</gene>
<feature type="signal peptide" evidence="4">
    <location>
        <begin position="1"/>
        <end position="27"/>
    </location>
</feature>
<keyword evidence="3" id="KW-1133">Transmembrane helix</keyword>
<accession>A0A7S1FMH7</accession>
<keyword evidence="3" id="KW-0812">Transmembrane</keyword>
<sequence length="492" mass="54300">MVFLFNINRSIASALLLLFYTSSKSIAAEETTLIDPYITNDFGDTWVVTSKKENDKDMSRLPSTLGLHTATSISIDGDTKIFIMGGCAGRLNYVDLSVIGGVAVRWPWLCTEVSDAFYVYDPKNDSYRTLAPMHGGRYGHTAVEVDGKIWVAGGRRKDASNTGDSHDTIIKFVDVYDIEKNTWLTLSGFDAATANGASFSLRGDHFYYAGGFDDEYKATEKMYLIDCGLSLVGNTVSYTEAASMNTPRGFFSAVVINHAAVVSGGAYDSHYCTTTKSAEYYNPYAVDRKGNPIDKRFENFEDIQDVQEDIWQPLNNLENSGGSAAMSVINDQVLTFGGVRNDDCKKDFDAMTNVNGLDWLDYNKKIAWYEHGVIPEERSSYTAASVPELNSVFIMGGMSYYDESCHCMETMGRVTKYYLLDPALLNFQTIPQYTEAAVGSMIFAGFSFVVLLVMAAVYKFGSKNTGDVEPASFMPTVETSNKGEPEELATIL</sequence>
<organism evidence="5">
    <name type="scientific">Corethron hystrix</name>
    <dbReference type="NCBI Taxonomy" id="216773"/>
    <lineage>
        <taxon>Eukaryota</taxon>
        <taxon>Sar</taxon>
        <taxon>Stramenopiles</taxon>
        <taxon>Ochrophyta</taxon>
        <taxon>Bacillariophyta</taxon>
        <taxon>Coscinodiscophyceae</taxon>
        <taxon>Corethrophycidae</taxon>
        <taxon>Corethrales</taxon>
        <taxon>Corethraceae</taxon>
        <taxon>Corethron</taxon>
    </lineage>
</organism>
<feature type="chain" id="PRO_5030917373" evidence="4">
    <location>
        <begin position="28"/>
        <end position="492"/>
    </location>
</feature>
<proteinExistence type="predicted"/>
<dbReference type="AlphaFoldDB" id="A0A7S1FMH7"/>
<feature type="transmembrane region" description="Helical" evidence="3">
    <location>
        <begin position="436"/>
        <end position="458"/>
    </location>
</feature>
<name>A0A7S1FMH7_9STRA</name>
<evidence type="ECO:0000256" key="3">
    <source>
        <dbReference type="SAM" id="Phobius"/>
    </source>
</evidence>
<keyword evidence="3" id="KW-0472">Membrane</keyword>
<protein>
    <submittedName>
        <fullName evidence="5">Uncharacterized protein</fullName>
    </submittedName>
</protein>
<dbReference type="InterPro" id="IPR015915">
    <property type="entry name" value="Kelch-typ_b-propeller"/>
</dbReference>
<reference evidence="5" key="1">
    <citation type="submission" date="2021-01" db="EMBL/GenBank/DDBJ databases">
        <authorList>
            <person name="Corre E."/>
            <person name="Pelletier E."/>
            <person name="Niang G."/>
            <person name="Scheremetjew M."/>
            <person name="Finn R."/>
            <person name="Kale V."/>
            <person name="Holt S."/>
            <person name="Cochrane G."/>
            <person name="Meng A."/>
            <person name="Brown T."/>
            <person name="Cohen L."/>
        </authorList>
    </citation>
    <scope>NUCLEOTIDE SEQUENCE</scope>
    <source>
        <strain evidence="5">308</strain>
    </source>
</reference>
<keyword evidence="2" id="KW-0677">Repeat</keyword>
<evidence type="ECO:0000256" key="2">
    <source>
        <dbReference type="ARBA" id="ARBA00022737"/>
    </source>
</evidence>
<dbReference type="InterPro" id="IPR006652">
    <property type="entry name" value="Kelch_1"/>
</dbReference>
<dbReference type="SUPFAM" id="SSF117281">
    <property type="entry name" value="Kelch motif"/>
    <property type="match status" value="2"/>
</dbReference>
<dbReference type="EMBL" id="HBFR01003406">
    <property type="protein sequence ID" value="CAD8875181.1"/>
    <property type="molecule type" value="Transcribed_RNA"/>
</dbReference>
<dbReference type="Pfam" id="PF01344">
    <property type="entry name" value="Kelch_1"/>
    <property type="match status" value="1"/>
</dbReference>
<evidence type="ECO:0000256" key="1">
    <source>
        <dbReference type="ARBA" id="ARBA00022441"/>
    </source>
</evidence>
<keyword evidence="1" id="KW-0880">Kelch repeat</keyword>
<dbReference type="PANTHER" id="PTHR45632">
    <property type="entry name" value="LD33804P"/>
    <property type="match status" value="1"/>
</dbReference>
<evidence type="ECO:0000313" key="5">
    <source>
        <dbReference type="EMBL" id="CAD8875181.1"/>
    </source>
</evidence>
<dbReference type="Gene3D" id="2.120.10.80">
    <property type="entry name" value="Kelch-type beta propeller"/>
    <property type="match status" value="2"/>
</dbReference>
<keyword evidence="4" id="KW-0732">Signal</keyword>
<evidence type="ECO:0000256" key="4">
    <source>
        <dbReference type="SAM" id="SignalP"/>
    </source>
</evidence>